<accession>A0A2H1EEJ1</accession>
<dbReference type="EMBL" id="LT634361">
    <property type="protein sequence ID" value="SFZ85319.1"/>
    <property type="molecule type" value="Genomic_DNA"/>
</dbReference>
<dbReference type="PANTHER" id="PTHR22916">
    <property type="entry name" value="GLYCOSYLTRANSFERASE"/>
    <property type="match status" value="1"/>
</dbReference>
<keyword evidence="2" id="KW-0328">Glycosyltransferase</keyword>
<protein>
    <submittedName>
        <fullName evidence="2">Glycosyltransferase, family GT2</fullName>
        <ecNumber evidence="2">2.4.1.-</ecNumber>
    </submittedName>
</protein>
<dbReference type="AlphaFoldDB" id="A0A2H1EEJ1"/>
<reference evidence="2 3" key="1">
    <citation type="submission" date="2016-11" db="EMBL/GenBank/DDBJ databases">
        <authorList>
            <person name="Jaros S."/>
            <person name="Januszkiewicz K."/>
            <person name="Wedrychowicz H."/>
        </authorList>
    </citation>
    <scope>NUCLEOTIDE SEQUENCE [LARGE SCALE GENOMIC DNA]</scope>
    <source>
        <strain evidence="2">NCIMB 2154T</strain>
    </source>
</reference>
<gene>
    <name evidence="2" type="ORF">MARIT_3154</name>
</gene>
<dbReference type="Pfam" id="PF00535">
    <property type="entry name" value="Glycos_transf_2"/>
    <property type="match status" value="1"/>
</dbReference>
<organism evidence="2 3">
    <name type="scientific">Tenacibaculum maritimum NCIMB 2154</name>
    <dbReference type="NCBI Taxonomy" id="1349785"/>
    <lineage>
        <taxon>Bacteria</taxon>
        <taxon>Pseudomonadati</taxon>
        <taxon>Bacteroidota</taxon>
        <taxon>Flavobacteriia</taxon>
        <taxon>Flavobacteriales</taxon>
        <taxon>Flavobacteriaceae</taxon>
        <taxon>Tenacibaculum</taxon>
    </lineage>
</organism>
<dbReference type="OrthoDB" id="9788101at2"/>
<evidence type="ECO:0000313" key="3">
    <source>
        <dbReference type="Proteomes" id="UP000231564"/>
    </source>
</evidence>
<dbReference type="Gene3D" id="3.90.550.10">
    <property type="entry name" value="Spore Coat Polysaccharide Biosynthesis Protein SpsA, Chain A"/>
    <property type="match status" value="1"/>
</dbReference>
<dbReference type="SUPFAM" id="SSF53448">
    <property type="entry name" value="Nucleotide-diphospho-sugar transferases"/>
    <property type="match status" value="1"/>
</dbReference>
<dbReference type="KEGG" id="tmar:MARIT_3154"/>
<dbReference type="CDD" id="cd06433">
    <property type="entry name" value="GT_2_WfgS_like"/>
    <property type="match status" value="1"/>
</dbReference>
<dbReference type="InterPro" id="IPR029044">
    <property type="entry name" value="Nucleotide-diphossugar_trans"/>
</dbReference>
<feature type="domain" description="Glycosyltransferase 2-like" evidence="1">
    <location>
        <begin position="8"/>
        <end position="140"/>
    </location>
</feature>
<keyword evidence="3" id="KW-1185">Reference proteome</keyword>
<sequence>MSKHPLVSIVTVSFNSAVTIKDTIEGVLQQTYPNIEYLIIDGKSTDTTLDIVKSYEDKFAEKKISYKWLSEKDNGIYDAYNKGVSLASGDIIGIINSDDWYNNNAIEEIIRVFSNQKFAIVSGEKRKVTLHKKTYGFYYNKKNIGKYVHKVMPLNFPATFIHKTVYNKIGLYDTQYKLSADYDLIFRAYKANASFLFTDKVIVNMRNSGATGQLSSLWLTAKEDQHIRKKNNVKWTNFYYLKRIIFNCLVIGRDTFKSFFIFKKK</sequence>
<dbReference type="EC" id="2.4.1.-" evidence="2"/>
<keyword evidence="2" id="KW-0808">Transferase</keyword>
<dbReference type="GO" id="GO:0016758">
    <property type="term" value="F:hexosyltransferase activity"/>
    <property type="evidence" value="ECO:0007669"/>
    <property type="project" value="UniProtKB-ARBA"/>
</dbReference>
<dbReference type="PANTHER" id="PTHR22916:SF3">
    <property type="entry name" value="UDP-GLCNAC:BETAGAL BETA-1,3-N-ACETYLGLUCOSAMINYLTRANSFERASE-LIKE PROTEIN 1"/>
    <property type="match status" value="1"/>
</dbReference>
<proteinExistence type="predicted"/>
<dbReference type="InterPro" id="IPR001173">
    <property type="entry name" value="Glyco_trans_2-like"/>
</dbReference>
<dbReference type="STRING" id="1349785.GCA_000509405_00769"/>
<dbReference type="GeneID" id="47724596"/>
<evidence type="ECO:0000313" key="2">
    <source>
        <dbReference type="EMBL" id="SFZ85319.1"/>
    </source>
</evidence>
<evidence type="ECO:0000259" key="1">
    <source>
        <dbReference type="Pfam" id="PF00535"/>
    </source>
</evidence>
<dbReference type="RefSeq" id="WP_024741897.1">
    <property type="nucleotide sequence ID" value="NZ_BAUG01000039.1"/>
</dbReference>
<name>A0A2H1EEJ1_9FLAO</name>
<dbReference type="Proteomes" id="UP000231564">
    <property type="component" value="Chromosome MARIT"/>
</dbReference>